<feature type="signal peptide" evidence="7">
    <location>
        <begin position="1"/>
        <end position="24"/>
    </location>
</feature>
<evidence type="ECO:0000256" key="2">
    <source>
        <dbReference type="ARBA" id="ARBA00005292"/>
    </source>
</evidence>
<reference evidence="10" key="4">
    <citation type="journal article" date="2020" name="Biotechnol. Bioeng.">
        <title>Chromosome-scale scaffolds for the Chinese hamster reference genome assembly to facilitate the study of the CHO epigenome.</title>
        <authorList>
            <person name="Hilliard W."/>
            <person name="MacDonald M."/>
            <person name="Lee K.H."/>
        </authorList>
    </citation>
    <scope>NUCLEOTIDE SEQUENCE [LARGE SCALE GENOMIC DNA]</scope>
    <source>
        <strain evidence="10">17A/GY</strain>
    </source>
</reference>
<evidence type="ECO:0000256" key="4">
    <source>
        <dbReference type="ARBA" id="ARBA00022685"/>
    </source>
</evidence>
<evidence type="ECO:0000313" key="11">
    <source>
        <dbReference type="RefSeq" id="XP_027281196.1"/>
    </source>
</evidence>
<dbReference type="RefSeq" id="XP_027281196.1">
    <property type="nucleotide sequence ID" value="XM_027425395.2"/>
</dbReference>
<dbReference type="GeneID" id="100756604"/>
<evidence type="ECO:0000313" key="10">
    <source>
        <dbReference type="Proteomes" id="UP001108280"/>
    </source>
</evidence>
<reference evidence="9" key="1">
    <citation type="journal article" date="2011" name="Nat. Biotechnol.">
        <title>The genomic sequence of the Chinese hamster ovary (CHO)-K1 cell line.</title>
        <authorList>
            <person name="Xu X."/>
            <person name="Nagarajan H."/>
            <person name="Lewis N.E."/>
            <person name="Pan S."/>
            <person name="Cai Z."/>
            <person name="Liu X."/>
            <person name="Chen W."/>
            <person name="Xie M."/>
            <person name="Wang W."/>
            <person name="Hammond S."/>
            <person name="Andersen M.R."/>
            <person name="Neff N."/>
            <person name="Passarelli B."/>
            <person name="Koh W."/>
            <person name="Fan H.C."/>
            <person name="Wang J."/>
            <person name="Gui Y."/>
            <person name="Lee K.H."/>
            <person name="Betenbaugh M.J."/>
            <person name="Quake S.R."/>
            <person name="Famili I."/>
            <person name="Palsson B.O."/>
            <person name="Wang J."/>
        </authorList>
    </citation>
    <scope>NUCLEOTIDE SEQUENCE [LARGE SCALE GENOMIC DNA]</scope>
    <source>
        <strain evidence="9">CHO K1 cell line</strain>
    </source>
</reference>
<keyword evidence="6 8" id="KW-0527">Neuropeptide</keyword>
<reference evidence="11" key="5">
    <citation type="submission" date="2025-04" db="UniProtKB">
        <authorList>
            <consortium name="RefSeq"/>
        </authorList>
    </citation>
    <scope>IDENTIFICATION</scope>
    <source>
        <strain evidence="11">17A/GY</strain>
        <tissue evidence="11">Liver</tissue>
    </source>
</reference>
<dbReference type="Pfam" id="PF15180">
    <property type="entry name" value="NPBW"/>
    <property type="match status" value="1"/>
</dbReference>
<dbReference type="PaxDb" id="10029-XP_003496987.1"/>
<proteinExistence type="inferred from homology"/>
<dbReference type="GO" id="GO:0007631">
    <property type="term" value="P:feeding behavior"/>
    <property type="evidence" value="ECO:0007669"/>
    <property type="project" value="TreeGrafter"/>
</dbReference>
<keyword evidence="5 7" id="KW-0732">Signal</keyword>
<dbReference type="RefSeq" id="XP_003496987.1">
    <property type="nucleotide sequence ID" value="XM_003496939.5"/>
</dbReference>
<evidence type="ECO:0000256" key="7">
    <source>
        <dbReference type="SAM" id="SignalP"/>
    </source>
</evidence>
<evidence type="ECO:0000256" key="5">
    <source>
        <dbReference type="ARBA" id="ARBA00022729"/>
    </source>
</evidence>
<sequence>MARCGTLVVAALALISLLPPPALAWYKPAAGPHHYSVGRASGLLSSFHRSPSTRRSESPALPVGTGPLRLEMRSSLRSLALCVKDVTPNLQSCQRQLNSPGTFQCKADVSLSLWEAECPRPEP</sequence>
<dbReference type="InterPro" id="IPR013298">
    <property type="entry name" value="Neuropept_B_pre"/>
</dbReference>
<keyword evidence="3" id="KW-0964">Secreted</keyword>
<dbReference type="EMBL" id="JH000058">
    <property type="protein sequence ID" value="EGW06263.1"/>
    <property type="molecule type" value="Genomic_DNA"/>
</dbReference>
<dbReference type="InterPro" id="IPR013297">
    <property type="entry name" value="Neuropept_BW_pre"/>
</dbReference>
<dbReference type="AlphaFoldDB" id="G3GXB4"/>
<dbReference type="GO" id="GO:0007218">
    <property type="term" value="P:neuropeptide signaling pathway"/>
    <property type="evidence" value="ECO:0007669"/>
    <property type="project" value="UniProtKB-KW"/>
</dbReference>
<keyword evidence="4" id="KW-0165">Cleavage on pair of basic residues</keyword>
<protein>
    <submittedName>
        <fullName evidence="8 11">Neuropeptide B</fullName>
    </submittedName>
</protein>
<dbReference type="OrthoDB" id="9942334at2759"/>
<keyword evidence="10" id="KW-1185">Reference proteome</keyword>
<dbReference type="InParanoid" id="G3GXB4"/>
<dbReference type="GO" id="GO:0005576">
    <property type="term" value="C:extracellular region"/>
    <property type="evidence" value="ECO:0007669"/>
    <property type="project" value="UniProtKB-SubCell"/>
</dbReference>
<reference evidence="10" key="3">
    <citation type="journal article" date="2018" name="Biotechnol. Bioeng.">
        <title>A reference genome of the Chinese hamster based on a hybrid assembly strategy.</title>
        <authorList>
            <person name="Rupp O."/>
            <person name="MacDonald M.L."/>
            <person name="Li S."/>
            <person name="Dhiman H."/>
            <person name="Polson S."/>
            <person name="Griep S."/>
            <person name="Heffner K."/>
            <person name="Hernandez I."/>
            <person name="Brinkrolf K."/>
            <person name="Jadhav V."/>
            <person name="Samoudi M."/>
            <person name="Hao H."/>
            <person name="Kingham B."/>
            <person name="Goesmann A."/>
            <person name="Betenbaugh M.J."/>
            <person name="Lewis N.E."/>
            <person name="Borth N."/>
            <person name="Lee K.H."/>
        </authorList>
    </citation>
    <scope>NUCLEOTIDE SEQUENCE [LARGE SCALE GENOMIC DNA]</scope>
    <source>
        <strain evidence="10">17A/GY</strain>
    </source>
</reference>
<dbReference type="PRINTS" id="PR01888">
    <property type="entry name" value="NROPEPTIDEBW"/>
</dbReference>
<dbReference type="KEGG" id="cge:100756604"/>
<comment type="subcellular location">
    <subcellularLocation>
        <location evidence="1">Secreted</location>
    </subcellularLocation>
</comment>
<dbReference type="Proteomes" id="UP000001075">
    <property type="component" value="Unassembled WGS sequence"/>
</dbReference>
<dbReference type="PRINTS" id="PR01889">
    <property type="entry name" value="PPNRPEPTIDEB"/>
</dbReference>
<feature type="chain" id="PRO_5044732052" evidence="7">
    <location>
        <begin position="25"/>
        <end position="123"/>
    </location>
</feature>
<reference evidence="8" key="2">
    <citation type="submission" date="2011-08" db="EMBL/GenBank/DDBJ databases">
        <title>The genomic sequence of the Chinese hamster ovary CHO-K1 cell line.</title>
        <authorList>
            <person name="Xu X."/>
            <person name="Nagarajan H."/>
            <person name="Lewis N.E."/>
            <person name="Pan S."/>
            <person name="Cai Z."/>
            <person name="Liu X."/>
            <person name="Chen W."/>
            <person name="Xie M."/>
            <person name="Wang W."/>
            <person name="Hammond S."/>
            <person name="Andersen M.R."/>
            <person name="Neff N."/>
            <person name="Passarelli B."/>
            <person name="Koh W."/>
            <person name="Fan C.H."/>
            <person name="Wang J."/>
            <person name="Gui Y."/>
            <person name="Lee K.H."/>
            <person name="Betenbaugh M.J."/>
            <person name="Quake S.R."/>
            <person name="Famili I."/>
            <person name="Palsson B.O."/>
            <person name="Wang J."/>
        </authorList>
    </citation>
    <scope>NUCLEOTIDE SEQUENCE</scope>
</reference>
<dbReference type="PANTHER" id="PTHR28553:SF1">
    <property type="entry name" value="NEUROPEPTIDE B"/>
    <property type="match status" value="1"/>
</dbReference>
<evidence type="ECO:0000256" key="3">
    <source>
        <dbReference type="ARBA" id="ARBA00022525"/>
    </source>
</evidence>
<comment type="similarity">
    <text evidence="2">Belongs to the neuropeptide B/W family.</text>
</comment>
<evidence type="ECO:0000256" key="6">
    <source>
        <dbReference type="ARBA" id="ARBA00023320"/>
    </source>
</evidence>
<accession>G3GXB4</accession>
<evidence type="ECO:0000313" key="9">
    <source>
        <dbReference type="Proteomes" id="UP000001075"/>
    </source>
</evidence>
<name>G3GXB4_CRIGR</name>
<organism evidence="8 9">
    <name type="scientific">Cricetulus griseus</name>
    <name type="common">Chinese hamster</name>
    <name type="synonym">Cricetulus barabensis griseus</name>
    <dbReference type="NCBI Taxonomy" id="10029"/>
    <lineage>
        <taxon>Eukaryota</taxon>
        <taxon>Metazoa</taxon>
        <taxon>Chordata</taxon>
        <taxon>Craniata</taxon>
        <taxon>Vertebrata</taxon>
        <taxon>Euteleostomi</taxon>
        <taxon>Mammalia</taxon>
        <taxon>Eutheria</taxon>
        <taxon>Euarchontoglires</taxon>
        <taxon>Glires</taxon>
        <taxon>Rodentia</taxon>
        <taxon>Myomorpha</taxon>
        <taxon>Muroidea</taxon>
        <taxon>Cricetidae</taxon>
        <taxon>Cricetinae</taxon>
        <taxon>Cricetulus</taxon>
    </lineage>
</organism>
<gene>
    <name evidence="11" type="primary">Npb</name>
    <name evidence="8" type="ORF">I79_002404</name>
</gene>
<dbReference type="eggNOG" id="ENOG502S25S">
    <property type="taxonomic scope" value="Eukaryota"/>
</dbReference>
<evidence type="ECO:0000313" key="8">
    <source>
        <dbReference type="EMBL" id="EGW06263.1"/>
    </source>
</evidence>
<dbReference type="Proteomes" id="UP001108280">
    <property type="component" value="Chromosome 7"/>
</dbReference>
<dbReference type="STRING" id="10029.G3GXB4"/>
<dbReference type="PANTHER" id="PTHR28553">
    <property type="entry name" value="NEUROPEPTIDE B"/>
    <property type="match status" value="1"/>
</dbReference>
<dbReference type="GO" id="GO:0001664">
    <property type="term" value="F:G protein-coupled receptor binding"/>
    <property type="evidence" value="ECO:0007669"/>
    <property type="project" value="InterPro"/>
</dbReference>
<evidence type="ECO:0000256" key="1">
    <source>
        <dbReference type="ARBA" id="ARBA00004613"/>
    </source>
</evidence>
<dbReference type="CTD" id="256933"/>